<feature type="domain" description="Neprosin PEP catalytic" evidence="3">
    <location>
        <begin position="171"/>
        <end position="425"/>
    </location>
</feature>
<dbReference type="AlphaFoldDB" id="A0AAD6KYK5"/>
<dbReference type="InterPro" id="IPR025521">
    <property type="entry name" value="Neprosin_propep"/>
</dbReference>
<evidence type="ECO:0000313" key="5">
    <source>
        <dbReference type="Proteomes" id="UP001162972"/>
    </source>
</evidence>
<comment type="caution">
    <text evidence="4">The sequence shown here is derived from an EMBL/GenBank/DDBJ whole genome shotgun (WGS) entry which is preliminary data.</text>
</comment>
<keyword evidence="5" id="KW-1185">Reference proteome</keyword>
<dbReference type="Gene3D" id="3.90.1320.10">
    <property type="entry name" value="Outer-capsid protein sigma 3, large lobe"/>
    <property type="match status" value="1"/>
</dbReference>
<evidence type="ECO:0000259" key="3">
    <source>
        <dbReference type="PROSITE" id="PS52045"/>
    </source>
</evidence>
<sequence>MGSCGGGGGGAHCSRSRVLAVFFCLWGLISLSCAARLSVSRQKLEVQKHLNRLNKPAVKSIESPDGDIIDCVHMSHQPAFDHPYLKDHKIQMRPSYHPEGRVFDDSKVSTGSKQRTNSITQLWHVNDKCPEGTIPIRRTKEEDVLRASSVKRYGRKKHRAIPQPRSADPDLINESGHQHAIAYVEGDKYFGAKATINVWEPKIQQANEFSLSQLWILGGSFGQDLNSIEAGWQVSPDLYGDNNTRLFTYWTSDAYQATGCYNLLCSGFIQINSEIAMGASISPVSGFRNSQYDISILVWKDPNEGHWWMQFGNDYVLGYWPSFLFSYLADSASMIEWGGEVVNSEPDGRHTSTQMGSGRFPEEGFGKASYFRNIQVVDSSNNLKAPKGIGTFTEKSNCYDVQTGNNGDWGRYFYYGGPGRNENCP</sequence>
<dbReference type="PROSITE" id="PS52045">
    <property type="entry name" value="NEPROSIN_PEP_CD"/>
    <property type="match status" value="1"/>
</dbReference>
<evidence type="ECO:0000256" key="2">
    <source>
        <dbReference type="SAM" id="SignalP"/>
    </source>
</evidence>
<gene>
    <name evidence="4" type="ORF">OIU84_018304</name>
</gene>
<feature type="chain" id="PRO_5042150756" description="Neprosin PEP catalytic domain-containing protein" evidence="2">
    <location>
        <begin position="35"/>
        <end position="425"/>
    </location>
</feature>
<protein>
    <recommendedName>
        <fullName evidence="3">Neprosin PEP catalytic domain-containing protein</fullName>
    </recommendedName>
</protein>
<name>A0AAD6KYK5_9ROSI</name>
<accession>A0AAD6KYK5</accession>
<dbReference type="InterPro" id="IPR004314">
    <property type="entry name" value="Neprosin"/>
</dbReference>
<feature type="region of interest" description="Disordered" evidence="1">
    <location>
        <begin position="153"/>
        <end position="172"/>
    </location>
</feature>
<organism evidence="4 5">
    <name type="scientific">Salix udensis</name>
    <dbReference type="NCBI Taxonomy" id="889485"/>
    <lineage>
        <taxon>Eukaryota</taxon>
        <taxon>Viridiplantae</taxon>
        <taxon>Streptophyta</taxon>
        <taxon>Embryophyta</taxon>
        <taxon>Tracheophyta</taxon>
        <taxon>Spermatophyta</taxon>
        <taxon>Magnoliopsida</taxon>
        <taxon>eudicotyledons</taxon>
        <taxon>Gunneridae</taxon>
        <taxon>Pentapetalae</taxon>
        <taxon>rosids</taxon>
        <taxon>fabids</taxon>
        <taxon>Malpighiales</taxon>
        <taxon>Salicaceae</taxon>
        <taxon>Saliceae</taxon>
        <taxon>Salix</taxon>
    </lineage>
</organism>
<proteinExistence type="predicted"/>
<evidence type="ECO:0000313" key="4">
    <source>
        <dbReference type="EMBL" id="KAJ6430762.1"/>
    </source>
</evidence>
<feature type="signal peptide" evidence="2">
    <location>
        <begin position="1"/>
        <end position="34"/>
    </location>
</feature>
<dbReference type="PANTHER" id="PTHR31589:SF24">
    <property type="entry name" value="OS07G0205500 PROTEIN"/>
    <property type="match status" value="1"/>
</dbReference>
<keyword evidence="2" id="KW-0732">Signal</keyword>
<dbReference type="InterPro" id="IPR053168">
    <property type="entry name" value="Glutamic_endopeptidase"/>
</dbReference>
<dbReference type="FunFam" id="3.90.1320.10:FF:000001">
    <property type="entry name" value="Putative carboxyl-terminal proteinase"/>
    <property type="match status" value="1"/>
</dbReference>
<dbReference type="Proteomes" id="UP001162972">
    <property type="component" value="Chromosome 10"/>
</dbReference>
<dbReference type="EMBL" id="JAPFFJ010000003">
    <property type="protein sequence ID" value="KAJ6430762.1"/>
    <property type="molecule type" value="Genomic_DNA"/>
</dbReference>
<dbReference type="PANTHER" id="PTHR31589">
    <property type="entry name" value="PROTEIN, PUTATIVE (DUF239)-RELATED-RELATED"/>
    <property type="match status" value="1"/>
</dbReference>
<dbReference type="Pfam" id="PF14365">
    <property type="entry name" value="Neprosin_AP"/>
    <property type="match status" value="1"/>
</dbReference>
<dbReference type="Pfam" id="PF03080">
    <property type="entry name" value="Neprosin"/>
    <property type="match status" value="1"/>
</dbReference>
<reference evidence="4 5" key="1">
    <citation type="journal article" date="2023" name="Int. J. Mol. Sci.">
        <title>De Novo Assembly and Annotation of 11 Diverse Shrub Willow (Salix) Genomes Reveals Novel Gene Organization in Sex-Linked Regions.</title>
        <authorList>
            <person name="Hyden B."/>
            <person name="Feng K."/>
            <person name="Yates T.B."/>
            <person name="Jawdy S."/>
            <person name="Cereghino C."/>
            <person name="Smart L.B."/>
            <person name="Muchero W."/>
        </authorList>
    </citation>
    <scope>NUCLEOTIDE SEQUENCE [LARGE SCALE GENOMIC DNA]</scope>
    <source>
        <tissue evidence="4">Shoot tip</tissue>
    </source>
</reference>
<evidence type="ECO:0000256" key="1">
    <source>
        <dbReference type="SAM" id="MobiDB-lite"/>
    </source>
</evidence>